<dbReference type="Proteomes" id="UP000006163">
    <property type="component" value="Plasmid VS116_lp25"/>
</dbReference>
<dbReference type="AlphaFoldDB" id="C0R8P9"/>
<protein>
    <submittedName>
        <fullName evidence="1">Uncharacterized protein</fullName>
    </submittedName>
</protein>
<dbReference type="EMBL" id="CP001437">
    <property type="protein sequence ID" value="ACN52863.1"/>
    <property type="molecule type" value="Genomic_DNA"/>
</dbReference>
<keyword evidence="2" id="KW-1185">Reference proteome</keyword>
<reference evidence="1 2" key="1">
    <citation type="journal article" date="2012" name="J. Bacteriol.">
        <title>Whole-Genome Sequences of Borrelia bissettii, Borrelia valaisiana, and Borrelia spielmanii.</title>
        <authorList>
            <person name="Schutzer S.E."/>
            <person name="Fraser-Liggett C.M."/>
            <person name="Qiu W.G."/>
            <person name="Kraiczy P."/>
            <person name="Mongodin E.F."/>
            <person name="Dunn J.J."/>
            <person name="Luft B.J."/>
            <person name="Casjens S.R."/>
        </authorList>
    </citation>
    <scope>NUCLEOTIDE SEQUENCE [LARGE SCALE GENOMIC DNA]</scope>
    <source>
        <strain evidence="1 2">VS116</strain>
        <plasmid evidence="1">VS116_lp25</plasmid>
    </source>
</reference>
<gene>
    <name evidence="1" type="ORF">BVAVS116_E0018</name>
</gene>
<evidence type="ECO:0000313" key="1">
    <source>
        <dbReference type="EMBL" id="ACN52863.1"/>
    </source>
</evidence>
<keyword evidence="1" id="KW-0614">Plasmid</keyword>
<dbReference type="HOGENOM" id="CLU_3196843_0_0_12"/>
<organism evidence="1 2">
    <name type="scientific">Borreliella valaisiana VS116</name>
    <dbReference type="NCBI Taxonomy" id="445987"/>
    <lineage>
        <taxon>Bacteria</taxon>
        <taxon>Pseudomonadati</taxon>
        <taxon>Spirochaetota</taxon>
        <taxon>Spirochaetia</taxon>
        <taxon>Spirochaetales</taxon>
        <taxon>Borreliaceae</taxon>
        <taxon>Borreliella</taxon>
    </lineage>
</organism>
<name>C0R8P9_BORVA</name>
<accession>C0R8P9</accession>
<evidence type="ECO:0000313" key="2">
    <source>
        <dbReference type="Proteomes" id="UP000006163"/>
    </source>
</evidence>
<geneLocation type="plasmid" evidence="1 2">
    <name>VS116_lp25</name>
</geneLocation>
<proteinExistence type="predicted"/>
<sequence>MLKSSLVNEYLEFRIFYAKVYDLLTNSSPPKFHGNYRWIILHIFS</sequence>